<sequence>MAFWGLEVKPGKMAPYVPPPESARLRVSNVCLDDSEVKGEATAVLSCKGEEDQRFCLCSLRAPARESTTLDLMFDGYTEFSVKGTAAVHLTGYFVPDDPEDDPELADQGALQQLLAQRYAQMERDGEDMDEDDDSDEDDDYDSDMEDMSEEDDSDEDLEAEPSVRIEELPNDDVQLASPIKQANGAASLKEQAKAAASHPAKPALKASAAGAAAPSISAAIAQNVSELEGSARQGDAAAAANAAAGKSQAGGADTLPVPVVAKDEIALKKRRASEDPAEAAQKRAKSEVAAAPTAAAMPDSMAGLSKSQQKKLKKKLQNQGGPASSVAAAGAAPAAAAATLAQEVPTGKQKVRKFENGFQIEDLVMGQPDGPLAKPGQKVFVKYRGTLTSGKCFDETKGKSTFGFRLGTGEVIKGWDRGVAGMRVGDKRRLTIPPQMAYGAQGSPPDIPRNATLKFDVELVNVK</sequence>
<dbReference type="FunFam" id="3.10.50.40:FF:000006">
    <property type="entry name" value="Peptidyl-prolyl cis-trans isomerase"/>
    <property type="match status" value="1"/>
</dbReference>
<dbReference type="InterPro" id="IPR023566">
    <property type="entry name" value="PPIase_Fpr3/Fpr4-like"/>
</dbReference>
<name>A0AAW1RSQ6_9CHLO</name>
<gene>
    <name evidence="8" type="ORF">WJX74_006503</name>
</gene>
<dbReference type="InterPro" id="IPR046357">
    <property type="entry name" value="PPIase_dom_sf"/>
</dbReference>
<dbReference type="Pfam" id="PF00254">
    <property type="entry name" value="FKBP_C"/>
    <property type="match status" value="1"/>
</dbReference>
<dbReference type="InterPro" id="IPR001179">
    <property type="entry name" value="PPIase_FKBP_dom"/>
</dbReference>
<keyword evidence="9" id="KW-1185">Reference proteome</keyword>
<dbReference type="GO" id="GO:0003755">
    <property type="term" value="F:peptidyl-prolyl cis-trans isomerase activity"/>
    <property type="evidence" value="ECO:0007669"/>
    <property type="project" value="UniProtKB-KW"/>
</dbReference>
<feature type="compositionally biased region" description="Low complexity" evidence="6">
    <location>
        <begin position="186"/>
        <end position="222"/>
    </location>
</feature>
<dbReference type="InterPro" id="IPR041232">
    <property type="entry name" value="NPL"/>
</dbReference>
<dbReference type="EMBL" id="JALJOS010000007">
    <property type="protein sequence ID" value="KAK9836710.1"/>
    <property type="molecule type" value="Genomic_DNA"/>
</dbReference>
<dbReference type="PIRSF" id="PIRSF001473">
    <property type="entry name" value="FK506-bp_FPR3"/>
    <property type="match status" value="1"/>
</dbReference>
<feature type="domain" description="PPIase FKBP-type" evidence="7">
    <location>
        <begin position="377"/>
        <end position="464"/>
    </location>
</feature>
<evidence type="ECO:0000256" key="2">
    <source>
        <dbReference type="ARBA" id="ARBA00023110"/>
    </source>
</evidence>
<reference evidence="8 9" key="1">
    <citation type="journal article" date="2024" name="Nat. Commun.">
        <title>Phylogenomics reveals the evolutionary origins of lichenization in chlorophyte algae.</title>
        <authorList>
            <person name="Puginier C."/>
            <person name="Libourel C."/>
            <person name="Otte J."/>
            <person name="Skaloud P."/>
            <person name="Haon M."/>
            <person name="Grisel S."/>
            <person name="Petersen M."/>
            <person name="Berrin J.G."/>
            <person name="Delaux P.M."/>
            <person name="Dal Grande F."/>
            <person name="Keller J."/>
        </authorList>
    </citation>
    <scope>NUCLEOTIDE SEQUENCE [LARGE SCALE GENOMIC DNA]</scope>
    <source>
        <strain evidence="8 9">SAG 2145</strain>
    </source>
</reference>
<evidence type="ECO:0000256" key="1">
    <source>
        <dbReference type="ARBA" id="ARBA00000971"/>
    </source>
</evidence>
<comment type="catalytic activity">
    <reaction evidence="1 4 5">
        <text>[protein]-peptidylproline (omega=180) = [protein]-peptidylproline (omega=0)</text>
        <dbReference type="Rhea" id="RHEA:16237"/>
        <dbReference type="Rhea" id="RHEA-COMP:10747"/>
        <dbReference type="Rhea" id="RHEA-COMP:10748"/>
        <dbReference type="ChEBI" id="CHEBI:83833"/>
        <dbReference type="ChEBI" id="CHEBI:83834"/>
        <dbReference type="EC" id="5.2.1.8"/>
    </reaction>
</comment>
<dbReference type="SUPFAM" id="SSF54534">
    <property type="entry name" value="FKBP-like"/>
    <property type="match status" value="1"/>
</dbReference>
<feature type="compositionally biased region" description="Acidic residues" evidence="6">
    <location>
        <begin position="125"/>
        <end position="160"/>
    </location>
</feature>
<feature type="compositionally biased region" description="Low complexity" evidence="6">
    <location>
        <begin position="231"/>
        <end position="254"/>
    </location>
</feature>
<evidence type="ECO:0000256" key="6">
    <source>
        <dbReference type="SAM" id="MobiDB-lite"/>
    </source>
</evidence>
<dbReference type="PANTHER" id="PTHR43811:SF19">
    <property type="entry name" value="39 KDA FK506-BINDING NUCLEAR PROTEIN"/>
    <property type="match status" value="1"/>
</dbReference>
<dbReference type="Gene3D" id="3.10.50.40">
    <property type="match status" value="1"/>
</dbReference>
<dbReference type="Gene3D" id="2.60.120.340">
    <property type="entry name" value="Nucleoplasmin core domain"/>
    <property type="match status" value="1"/>
</dbReference>
<dbReference type="PROSITE" id="PS50059">
    <property type="entry name" value="FKBP_PPIASE"/>
    <property type="match status" value="1"/>
</dbReference>
<proteinExistence type="inferred from homology"/>
<dbReference type="Proteomes" id="UP001438707">
    <property type="component" value="Unassembled WGS sequence"/>
</dbReference>
<dbReference type="Pfam" id="PF17800">
    <property type="entry name" value="NPL"/>
    <property type="match status" value="1"/>
</dbReference>
<dbReference type="PANTHER" id="PTHR43811">
    <property type="entry name" value="FKBP-TYPE PEPTIDYL-PROLYL CIS-TRANS ISOMERASE FKPA"/>
    <property type="match status" value="1"/>
</dbReference>
<evidence type="ECO:0000259" key="7">
    <source>
        <dbReference type="PROSITE" id="PS50059"/>
    </source>
</evidence>
<keyword evidence="2 4" id="KW-0697">Rotamase</keyword>
<dbReference type="EC" id="5.2.1.8" evidence="4"/>
<protein>
    <recommendedName>
        <fullName evidence="4">FK506-binding protein</fullName>
        <ecNumber evidence="4">5.2.1.8</ecNumber>
    </recommendedName>
</protein>
<keyword evidence="3 4" id="KW-0413">Isomerase</keyword>
<feature type="region of interest" description="Disordered" evidence="6">
    <location>
        <begin position="121"/>
        <end position="326"/>
    </location>
</feature>
<feature type="compositionally biased region" description="Low complexity" evidence="6">
    <location>
        <begin position="288"/>
        <end position="308"/>
    </location>
</feature>
<evidence type="ECO:0000256" key="5">
    <source>
        <dbReference type="PROSITE-ProRule" id="PRU00277"/>
    </source>
</evidence>
<dbReference type="AlphaFoldDB" id="A0AAW1RSQ6"/>
<evidence type="ECO:0000313" key="8">
    <source>
        <dbReference type="EMBL" id="KAK9836710.1"/>
    </source>
</evidence>
<organism evidence="8 9">
    <name type="scientific">Apatococcus lobatus</name>
    <dbReference type="NCBI Taxonomy" id="904363"/>
    <lineage>
        <taxon>Eukaryota</taxon>
        <taxon>Viridiplantae</taxon>
        <taxon>Chlorophyta</taxon>
        <taxon>core chlorophytes</taxon>
        <taxon>Trebouxiophyceae</taxon>
        <taxon>Chlorellales</taxon>
        <taxon>Chlorellaceae</taxon>
        <taxon>Apatococcus</taxon>
    </lineage>
</organism>
<comment type="caution">
    <text evidence="8">The sequence shown here is derived from an EMBL/GenBank/DDBJ whole genome shotgun (WGS) entry which is preliminary data.</text>
</comment>
<accession>A0AAW1RSQ6</accession>
<evidence type="ECO:0000256" key="3">
    <source>
        <dbReference type="ARBA" id="ARBA00023235"/>
    </source>
</evidence>
<dbReference type="GO" id="GO:0005634">
    <property type="term" value="C:nucleus"/>
    <property type="evidence" value="ECO:0007669"/>
    <property type="project" value="UniProtKB-ARBA"/>
</dbReference>
<evidence type="ECO:0000313" key="9">
    <source>
        <dbReference type="Proteomes" id="UP001438707"/>
    </source>
</evidence>
<comment type="similarity">
    <text evidence="4">Belongs to the FKBP-type PPIase family.</text>
</comment>
<evidence type="ECO:0000256" key="4">
    <source>
        <dbReference type="PIRNR" id="PIRNR001473"/>
    </source>
</evidence>